<dbReference type="EMBL" id="NPKI01000018">
    <property type="protein sequence ID" value="PAQ01118.1"/>
    <property type="molecule type" value="Genomic_DNA"/>
</dbReference>
<sequence length="100" mass="10391">MSTQARLRPAPVPNPFYSPAHREDASNPRTIAAAVNVRESAITTLAVRGALDAAQVAAAERFRALWEAMGGAGVSSIDPGRIVVDGGKVPDGISQRQIAA</sequence>
<reference evidence="3" key="1">
    <citation type="submission" date="2017-08" db="EMBL/GenBank/DDBJ databases">
        <title>Mesorhizobium wenxinae sp. nov., a novel rhizobial species isolated from root nodules of chickpea (Cicer arietinum L.).</title>
        <authorList>
            <person name="Zhang J."/>
        </authorList>
    </citation>
    <scope>NUCLEOTIDE SEQUENCE [LARGE SCALE GENOMIC DNA]</scope>
    <source>
        <strain evidence="3">USDA 3392</strain>
    </source>
</reference>
<protein>
    <submittedName>
        <fullName evidence="2">Uncharacterized protein</fullName>
    </submittedName>
</protein>
<dbReference type="RefSeq" id="WP_095485787.1">
    <property type="nucleotide sequence ID" value="NZ_CP088151.1"/>
</dbReference>
<name>A0AB36R879_9HYPH</name>
<proteinExistence type="predicted"/>
<evidence type="ECO:0000313" key="3">
    <source>
        <dbReference type="Proteomes" id="UP000216215"/>
    </source>
</evidence>
<dbReference type="Proteomes" id="UP000216215">
    <property type="component" value="Unassembled WGS sequence"/>
</dbReference>
<dbReference type="AlphaFoldDB" id="A0AB36R879"/>
<gene>
    <name evidence="2" type="ORF">CIT25_17445</name>
</gene>
<accession>A0AB36R879</accession>
<evidence type="ECO:0000256" key="1">
    <source>
        <dbReference type="SAM" id="MobiDB-lite"/>
    </source>
</evidence>
<feature type="region of interest" description="Disordered" evidence="1">
    <location>
        <begin position="1"/>
        <end position="25"/>
    </location>
</feature>
<comment type="caution">
    <text evidence="2">The sequence shown here is derived from an EMBL/GenBank/DDBJ whole genome shotgun (WGS) entry which is preliminary data.</text>
</comment>
<organism evidence="2 3">
    <name type="scientific">Mesorhizobium mediterraneum</name>
    <dbReference type="NCBI Taxonomy" id="43617"/>
    <lineage>
        <taxon>Bacteria</taxon>
        <taxon>Pseudomonadati</taxon>
        <taxon>Pseudomonadota</taxon>
        <taxon>Alphaproteobacteria</taxon>
        <taxon>Hyphomicrobiales</taxon>
        <taxon>Phyllobacteriaceae</taxon>
        <taxon>Mesorhizobium</taxon>
    </lineage>
</organism>
<evidence type="ECO:0000313" key="2">
    <source>
        <dbReference type="EMBL" id="PAQ01118.1"/>
    </source>
</evidence>
<keyword evidence="3" id="KW-1185">Reference proteome</keyword>